<keyword evidence="9" id="KW-0221">Differentiation</keyword>
<feature type="compositionally biased region" description="Polar residues" evidence="22">
    <location>
        <begin position="1381"/>
        <end position="1391"/>
    </location>
</feature>
<dbReference type="SMART" id="SM00181">
    <property type="entry name" value="EGF"/>
    <property type="match status" value="14"/>
</dbReference>
<evidence type="ECO:0000256" key="19">
    <source>
        <dbReference type="ARBA" id="ARBA00023242"/>
    </source>
</evidence>
<keyword evidence="17" id="KW-0804">Transcription</keyword>
<evidence type="ECO:0000259" key="23">
    <source>
        <dbReference type="PROSITE" id="PS50026"/>
    </source>
</evidence>
<keyword evidence="18" id="KW-0325">Glycoprotein</keyword>
<evidence type="ECO:0000256" key="6">
    <source>
        <dbReference type="ARBA" id="ARBA00022692"/>
    </source>
</evidence>
<dbReference type="Pfam" id="PF06816">
    <property type="entry name" value="NOD"/>
    <property type="match status" value="1"/>
</dbReference>
<keyword evidence="4" id="KW-1003">Cell membrane</keyword>
<evidence type="ECO:0000256" key="17">
    <source>
        <dbReference type="ARBA" id="ARBA00023163"/>
    </source>
</evidence>
<evidence type="ECO:0000256" key="8">
    <source>
        <dbReference type="ARBA" id="ARBA00022737"/>
    </source>
</evidence>
<comment type="subcellular location">
    <subcellularLocation>
        <location evidence="2">Cell membrane</location>
        <topology evidence="2">Single-pass type I membrane protein</topology>
    </subcellularLocation>
    <subcellularLocation>
        <location evidence="1">Nucleus</location>
    </subcellularLocation>
</comment>
<dbReference type="SMART" id="SM00004">
    <property type="entry name" value="NL"/>
    <property type="match status" value="3"/>
</dbReference>
<evidence type="ECO:0000256" key="3">
    <source>
        <dbReference type="ARBA" id="ARBA00022473"/>
    </source>
</evidence>
<evidence type="ECO:0000256" key="14">
    <source>
        <dbReference type="ARBA" id="ARBA00023136"/>
    </source>
</evidence>
<feature type="domain" description="EGF-like" evidence="23">
    <location>
        <begin position="208"/>
        <end position="244"/>
    </location>
</feature>
<dbReference type="SMART" id="SM00179">
    <property type="entry name" value="EGF_CA"/>
    <property type="match status" value="11"/>
</dbReference>
<feature type="disulfide bond" evidence="21">
    <location>
        <begin position="653"/>
        <end position="663"/>
    </location>
</feature>
<evidence type="ECO:0000256" key="11">
    <source>
        <dbReference type="ARBA" id="ARBA00022989"/>
    </source>
</evidence>
<evidence type="ECO:0000256" key="16">
    <source>
        <dbReference type="ARBA" id="ARBA00023159"/>
    </source>
</evidence>
<keyword evidence="13 20" id="KW-0040">ANK repeat</keyword>
<dbReference type="Proteomes" id="UP000494206">
    <property type="component" value="Unassembled WGS sequence"/>
</dbReference>
<accession>A0A8S1EUU3</accession>
<dbReference type="Gene3D" id="3.30.70.3310">
    <property type="match status" value="1"/>
</dbReference>
<dbReference type="InterPro" id="IPR049883">
    <property type="entry name" value="NOTCH1_EGF-like"/>
</dbReference>
<comment type="caution">
    <text evidence="25">The sequence shown here is derived from an EMBL/GenBank/DDBJ whole genome shotgun (WGS) entry which is preliminary data.</text>
</comment>
<keyword evidence="11" id="KW-1133">Transmembrane helix</keyword>
<dbReference type="InterPro" id="IPR000742">
    <property type="entry name" value="EGF"/>
</dbReference>
<dbReference type="GO" id="GO:0007219">
    <property type="term" value="P:Notch signaling pathway"/>
    <property type="evidence" value="ECO:0007669"/>
    <property type="project" value="UniProtKB-KW"/>
</dbReference>
<keyword evidence="19" id="KW-0539">Nucleus</keyword>
<dbReference type="PROSITE" id="PS00010">
    <property type="entry name" value="ASX_HYDROXYL"/>
    <property type="match status" value="3"/>
</dbReference>
<dbReference type="InterPro" id="IPR035993">
    <property type="entry name" value="Notch-like_dom_sf"/>
</dbReference>
<dbReference type="InterPro" id="IPR018097">
    <property type="entry name" value="EGF_Ca-bd_CS"/>
</dbReference>
<feature type="domain" description="EGF-like" evidence="23">
    <location>
        <begin position="383"/>
        <end position="423"/>
    </location>
</feature>
<feature type="disulfide bond" evidence="21">
    <location>
        <begin position="372"/>
        <end position="381"/>
    </location>
</feature>
<feature type="domain" description="LNR" evidence="24">
    <location>
        <begin position="743"/>
        <end position="774"/>
    </location>
</feature>
<evidence type="ECO:0000256" key="13">
    <source>
        <dbReference type="ARBA" id="ARBA00023043"/>
    </source>
</evidence>
<keyword evidence="15 21" id="KW-1015">Disulfide bond</keyword>
<dbReference type="InterPro" id="IPR001881">
    <property type="entry name" value="EGF-like_Ca-bd_dom"/>
</dbReference>
<dbReference type="SUPFAM" id="SSF90193">
    <property type="entry name" value="Notch domain"/>
    <property type="match status" value="3"/>
</dbReference>
<evidence type="ECO:0000313" key="25">
    <source>
        <dbReference type="EMBL" id="CAB3403309.1"/>
    </source>
</evidence>
<keyword evidence="8" id="KW-0677">Repeat</keyword>
<feature type="compositionally biased region" description="Basic residues" evidence="22">
    <location>
        <begin position="1331"/>
        <end position="1349"/>
    </location>
</feature>
<gene>
    <name evidence="25" type="ORF">CBOVIS_LOCUS5806</name>
</gene>
<evidence type="ECO:0000256" key="22">
    <source>
        <dbReference type="SAM" id="MobiDB-lite"/>
    </source>
</evidence>
<evidence type="ECO:0000256" key="15">
    <source>
        <dbReference type="ARBA" id="ARBA00023157"/>
    </source>
</evidence>
<feature type="repeat" description="ANK" evidence="20">
    <location>
        <begin position="1268"/>
        <end position="1300"/>
    </location>
</feature>
<evidence type="ECO:0000256" key="12">
    <source>
        <dbReference type="ARBA" id="ARBA00023015"/>
    </source>
</evidence>
<dbReference type="SUPFAM" id="SSF57196">
    <property type="entry name" value="EGF/Laminin"/>
    <property type="match status" value="11"/>
</dbReference>
<feature type="disulfide bond" evidence="21">
    <location>
        <begin position="296"/>
        <end position="305"/>
    </location>
</feature>
<sequence length="1401" mass="155994">MIYGYLLSEQHHNRYGREDEVTRFSRDVENHNCTLKWAGLELHLLTRPAETLHAQKTLNAVMCGVLGAFLAVWILSAEAIKFQTGPCESEQLCGDGVCTYGNRDDKFWCRCEEGYGGDHCEKKCDLSCEPHHKCIFDIAKRPTCVCKDCDKYGNQTIQCQLGFGGADCSIQGWCYPDECLHGGKCVGSGDSAHCVCRREYTGQRCELDFDECSVPDFCNNGKCFNLNGSYLCQCHDGFFGAKCEHIVDPEHIIEIIPKENPCVVVFLHNFTDGHGFECHHHGACVTYAPNKTRCECAPGFEGEICEKDIDECAYDPCENGATCVNSHGDFECFCRSGYDGKFCENNIDDCVGHKCAPGSKCVDGPSTYTCECEHGKMGAYCDKVNPCIADPFLCHGRGICTGMPDTGDFVCTCDRGFDGDRCEIDVDICETFGEETLCPHNGRCIDLPDDWACECARGFSGPRCEFVIDICEAERVECQNGGSCFSGPFREPLCQCEQGYIGRRCETKCPEGYGGLRCNIHLEDKVCGPNLAKCLNGGVCAGGFCICHANYTGDRCELSRIHDRNNSDLCSTEPCLNNSTCINVDHQIGFVCMCKEGYYVNVCENHFDLCSLKPCYNDGKCQKTRQLERGYSCQCRPGYEGANCEILNTTIDCYSRDCHNGVCVDEANSTKCVCHYGYAGAECEEDLGIGKYDHQNRLIHEMCVSRRCQDRAGDGVCDSDCNFAECQHDGGDCSVVDEAFAKCKYRGMCAALYANGICDIACNNEDCLYDGMDCMPLAARCPLAIRESCERRYADGNCDFECDTEGCGYDGGDCSDENTTRILDNIRIKFLMSRMEFETKAHEFVMKASASFRAIFRIQRDKKGPLVFEWDETTNRGYGRRIDVNMTRWENPTVMARAGRSMKRGVMALIEVAVASESVDRCATTSQRPSCLFTDANSVANFLSAQITTKGNLLGVPVYEVAVGSRAPRISFRFMLLILVCVGGPLSLYAYTMMMSSASTRRKAPKRRIVECAGTWYFGKHGEPTMVCEPKKMRSSFELVEMNHGYAEPFTSSASPPLHIQAAGSHPITIPLTFENVNERHPKFQRTVLHWLADNSQQKMEFLIVSEAERCISAGANVDVIDCDSNTPLILASRRKRLKLVLVLMRVGADTTKLNKSERNALHEAAANLDLRMMEVLLRDSRLVARIDDIDRNGMSALMEVASLDSDTRIVKLLVEMGADIGSDGFEEEPSESFKGRSALHYASLYGNVKIMQFFIALNVDVDKMDVNDETPLMLAIKNGKLDAVRLLLNNGADMDMPDRLEKSAIQVASELHYDEIVRELELARQCVTTSRKRVKKRRKRTNTRKAKKKDTERKDSSNSEEDVTPYNDGLSNLEEEPISMNGSPIHNVSLNLDEGTDHLI</sequence>
<comment type="caution">
    <text evidence="21">Lacks conserved residue(s) required for the propagation of feature annotation.</text>
</comment>
<dbReference type="Gene3D" id="2.10.25.10">
    <property type="entry name" value="Laminin"/>
    <property type="match status" value="12"/>
</dbReference>
<keyword evidence="12" id="KW-0805">Transcription regulation</keyword>
<dbReference type="PROSITE" id="PS01186">
    <property type="entry name" value="EGF_2"/>
    <property type="match status" value="8"/>
</dbReference>
<keyword evidence="10" id="KW-0914">Notch signaling pathway</keyword>
<feature type="disulfide bond" evidence="21">
    <location>
        <begin position="196"/>
        <end position="205"/>
    </location>
</feature>
<dbReference type="Gene3D" id="3.30.300.320">
    <property type="match status" value="1"/>
</dbReference>
<organism evidence="25 26">
    <name type="scientific">Caenorhabditis bovis</name>
    <dbReference type="NCBI Taxonomy" id="2654633"/>
    <lineage>
        <taxon>Eukaryota</taxon>
        <taxon>Metazoa</taxon>
        <taxon>Ecdysozoa</taxon>
        <taxon>Nematoda</taxon>
        <taxon>Chromadorea</taxon>
        <taxon>Rhabditida</taxon>
        <taxon>Rhabditina</taxon>
        <taxon>Rhabditomorpha</taxon>
        <taxon>Rhabditoidea</taxon>
        <taxon>Rhabditidae</taxon>
        <taxon>Peloderinae</taxon>
        <taxon>Caenorhabditis</taxon>
    </lineage>
</organism>
<dbReference type="Pfam" id="PF07645">
    <property type="entry name" value="EGF_CA"/>
    <property type="match status" value="1"/>
</dbReference>
<feature type="disulfide bond" evidence="21">
    <location>
        <begin position="496"/>
        <end position="505"/>
    </location>
</feature>
<dbReference type="CDD" id="cd00054">
    <property type="entry name" value="EGF_CA"/>
    <property type="match status" value="5"/>
</dbReference>
<feature type="domain" description="EGF-like" evidence="23">
    <location>
        <begin position="346"/>
        <end position="382"/>
    </location>
</feature>
<feature type="domain" description="EGF-like" evidence="23">
    <location>
        <begin position="170"/>
        <end position="206"/>
    </location>
</feature>
<feature type="region of interest" description="Disordered" evidence="22">
    <location>
        <begin position="1329"/>
        <end position="1401"/>
    </location>
</feature>
<dbReference type="PROSITE" id="PS50297">
    <property type="entry name" value="ANK_REP_REGION"/>
    <property type="match status" value="2"/>
</dbReference>
<dbReference type="Pfam" id="PF00066">
    <property type="entry name" value="Notch"/>
    <property type="match status" value="3"/>
</dbReference>
<dbReference type="Pfam" id="PF00008">
    <property type="entry name" value="EGF"/>
    <property type="match status" value="4"/>
</dbReference>
<feature type="domain" description="EGF-like" evidence="23">
    <location>
        <begin position="270"/>
        <end position="306"/>
    </location>
</feature>
<dbReference type="InterPro" id="IPR010660">
    <property type="entry name" value="Notch_NOD_dom"/>
</dbReference>
<dbReference type="SUPFAM" id="SSF48403">
    <property type="entry name" value="Ankyrin repeat"/>
    <property type="match status" value="1"/>
</dbReference>
<dbReference type="Gene3D" id="1.25.40.20">
    <property type="entry name" value="Ankyrin repeat-containing domain"/>
    <property type="match status" value="1"/>
</dbReference>
<feature type="repeat" description="ANK" evidence="20">
    <location>
        <begin position="1124"/>
        <end position="1156"/>
    </location>
</feature>
<dbReference type="PROSITE" id="PS50026">
    <property type="entry name" value="EGF_3"/>
    <property type="match status" value="12"/>
</dbReference>
<dbReference type="InterPro" id="IPR051830">
    <property type="entry name" value="NOTCH_homolog"/>
</dbReference>
<evidence type="ECO:0000313" key="26">
    <source>
        <dbReference type="Proteomes" id="UP000494206"/>
    </source>
</evidence>
<evidence type="ECO:0000256" key="2">
    <source>
        <dbReference type="ARBA" id="ARBA00004251"/>
    </source>
</evidence>
<evidence type="ECO:0000256" key="7">
    <source>
        <dbReference type="ARBA" id="ARBA00022729"/>
    </source>
</evidence>
<keyword evidence="6" id="KW-0812">Transmembrane</keyword>
<feature type="domain" description="EGF-like" evidence="23">
    <location>
        <begin position="467"/>
        <end position="506"/>
    </location>
</feature>
<dbReference type="PROSITE" id="PS50258">
    <property type="entry name" value="LNR"/>
    <property type="match status" value="3"/>
</dbReference>
<evidence type="ECO:0000259" key="24">
    <source>
        <dbReference type="PROSITE" id="PS50258"/>
    </source>
</evidence>
<feature type="disulfide bond" evidence="21">
    <location>
        <begin position="635"/>
        <end position="644"/>
    </location>
</feature>
<feature type="domain" description="LNR" evidence="24">
    <location>
        <begin position="703"/>
        <end position="733"/>
    </location>
</feature>
<feature type="domain" description="EGF-like" evidence="23">
    <location>
        <begin position="566"/>
        <end position="604"/>
    </location>
</feature>
<keyword evidence="16" id="KW-0010">Activator</keyword>
<dbReference type="GO" id="GO:0005509">
    <property type="term" value="F:calcium ion binding"/>
    <property type="evidence" value="ECO:0007669"/>
    <property type="project" value="InterPro"/>
</dbReference>
<feature type="disulfide bond" evidence="21">
    <location>
        <begin position="111"/>
        <end position="120"/>
    </location>
</feature>
<dbReference type="Pfam" id="PF12796">
    <property type="entry name" value="Ank_2"/>
    <property type="match status" value="2"/>
</dbReference>
<feature type="domain" description="LNR" evidence="24">
    <location>
        <begin position="781"/>
        <end position="824"/>
    </location>
</feature>
<feature type="domain" description="EGF-like" evidence="23">
    <location>
        <begin position="606"/>
        <end position="645"/>
    </location>
</feature>
<feature type="repeat" description="ANK" evidence="20">
    <location>
        <begin position="1235"/>
        <end position="1267"/>
    </location>
</feature>
<dbReference type="InterPro" id="IPR000152">
    <property type="entry name" value="EGF-type_Asp/Asn_hydroxyl_site"/>
</dbReference>
<evidence type="ECO:0000256" key="10">
    <source>
        <dbReference type="ARBA" id="ARBA00022976"/>
    </source>
</evidence>
<dbReference type="GO" id="GO:0022611">
    <property type="term" value="P:dormancy process"/>
    <property type="evidence" value="ECO:0007669"/>
    <property type="project" value="UniProtKB-ARBA"/>
</dbReference>
<keyword evidence="7" id="KW-0732">Signal</keyword>
<dbReference type="EMBL" id="CADEPM010000003">
    <property type="protein sequence ID" value="CAB3403309.1"/>
    <property type="molecule type" value="Genomic_DNA"/>
</dbReference>
<dbReference type="InterPro" id="IPR000800">
    <property type="entry name" value="Notch_dom"/>
</dbReference>
<name>A0A8S1EUU3_9PELO</name>
<feature type="disulfide bond" evidence="21">
    <location>
        <begin position="413"/>
        <end position="422"/>
    </location>
</feature>
<dbReference type="GO" id="GO:0040024">
    <property type="term" value="P:dauer larval development"/>
    <property type="evidence" value="ECO:0007669"/>
    <property type="project" value="UniProtKB-ARBA"/>
</dbReference>
<feature type="domain" description="EGF-like" evidence="23">
    <location>
        <begin position="308"/>
        <end position="344"/>
    </location>
</feature>
<feature type="disulfide bond" evidence="21">
    <location>
        <begin position="234"/>
        <end position="243"/>
    </location>
</feature>
<evidence type="ECO:0000256" key="4">
    <source>
        <dbReference type="ARBA" id="ARBA00022475"/>
    </source>
</evidence>
<feature type="disulfide bond" evidence="21">
    <location>
        <begin position="334"/>
        <end position="343"/>
    </location>
</feature>
<dbReference type="PANTHER" id="PTHR24033:SF232">
    <property type="entry name" value="LAMININ SUBUNIT GAMMA-2-RELATED"/>
    <property type="match status" value="1"/>
</dbReference>
<evidence type="ECO:0000256" key="1">
    <source>
        <dbReference type="ARBA" id="ARBA00004123"/>
    </source>
</evidence>
<feature type="domain" description="EGF-like" evidence="23">
    <location>
        <begin position="425"/>
        <end position="465"/>
    </location>
</feature>
<dbReference type="GO" id="GO:0090575">
    <property type="term" value="C:RNA polymerase II transcription regulator complex"/>
    <property type="evidence" value="ECO:0007669"/>
    <property type="project" value="UniProtKB-ARBA"/>
</dbReference>
<dbReference type="SMART" id="SM00248">
    <property type="entry name" value="ANK"/>
    <property type="match status" value="5"/>
</dbReference>
<dbReference type="PROSITE" id="PS01187">
    <property type="entry name" value="EGF_CA"/>
    <property type="match status" value="1"/>
</dbReference>
<evidence type="ECO:0000256" key="9">
    <source>
        <dbReference type="ARBA" id="ARBA00022782"/>
    </source>
</evidence>
<dbReference type="GO" id="GO:0005886">
    <property type="term" value="C:plasma membrane"/>
    <property type="evidence" value="ECO:0007669"/>
    <property type="project" value="UniProtKB-SubCell"/>
</dbReference>
<dbReference type="PROSITE" id="PS00022">
    <property type="entry name" value="EGF_1"/>
    <property type="match status" value="12"/>
</dbReference>
<dbReference type="FunFam" id="3.30.300.320:FF:000001">
    <property type="entry name" value="Neurogenic locus notch 1"/>
    <property type="match status" value="1"/>
</dbReference>
<dbReference type="GO" id="GO:0061629">
    <property type="term" value="F:RNA polymerase II-specific DNA-binding transcription factor binding"/>
    <property type="evidence" value="ECO:0007669"/>
    <property type="project" value="UniProtKB-ARBA"/>
</dbReference>
<feature type="domain" description="EGF-like" evidence="23">
    <location>
        <begin position="649"/>
        <end position="684"/>
    </location>
</feature>
<reference evidence="25 26" key="1">
    <citation type="submission" date="2020-04" db="EMBL/GenBank/DDBJ databases">
        <authorList>
            <person name="Laetsch R D."/>
            <person name="Stevens L."/>
            <person name="Kumar S."/>
            <person name="Blaxter L. M."/>
        </authorList>
    </citation>
    <scope>NUCLEOTIDE SEQUENCE [LARGE SCALE GENOMIC DNA]</scope>
</reference>
<proteinExistence type="predicted"/>
<dbReference type="GO" id="GO:0001708">
    <property type="term" value="P:cell fate specification"/>
    <property type="evidence" value="ECO:0007669"/>
    <property type="project" value="UniProtKB-ARBA"/>
</dbReference>
<dbReference type="InterPro" id="IPR036770">
    <property type="entry name" value="Ankyrin_rpt-contain_sf"/>
</dbReference>
<dbReference type="PROSITE" id="PS50088">
    <property type="entry name" value="ANK_REPEAT"/>
    <property type="match status" value="3"/>
</dbReference>
<feature type="disulfide bond" evidence="21">
    <location>
        <begin position="674"/>
        <end position="683"/>
    </location>
</feature>
<dbReference type="PRINTS" id="PR01983">
    <property type="entry name" value="NOTCH"/>
</dbReference>
<evidence type="ECO:0000256" key="18">
    <source>
        <dbReference type="ARBA" id="ARBA00023180"/>
    </source>
</evidence>
<evidence type="ECO:0000256" key="20">
    <source>
        <dbReference type="PROSITE-ProRule" id="PRU00023"/>
    </source>
</evidence>
<keyword evidence="3" id="KW-0217">Developmental protein</keyword>
<feature type="domain" description="EGF-like" evidence="23">
    <location>
        <begin position="83"/>
        <end position="121"/>
    </location>
</feature>
<protein>
    <submittedName>
        <fullName evidence="25">Uncharacterized protein</fullName>
    </submittedName>
</protein>
<feature type="disulfide bond" evidence="21">
    <location>
        <begin position="394"/>
        <end position="411"/>
    </location>
</feature>
<keyword evidence="5 21" id="KW-0245">EGF-like domain</keyword>
<feature type="disulfide bond" evidence="21">
    <location>
        <begin position="575"/>
        <end position="592"/>
    </location>
</feature>
<dbReference type="PANTHER" id="PTHR24033">
    <property type="entry name" value="EGF-LIKE DOMAIN-CONTAINING PROTEIN"/>
    <property type="match status" value="1"/>
</dbReference>
<dbReference type="FunFam" id="2.10.25.10:FF:000472">
    <property type="entry name" value="Uncharacterized protein, isoform A"/>
    <property type="match status" value="1"/>
</dbReference>
<dbReference type="OrthoDB" id="430340at2759"/>
<feature type="disulfide bond" evidence="21">
    <location>
        <begin position="594"/>
        <end position="603"/>
    </location>
</feature>
<dbReference type="InterPro" id="IPR002110">
    <property type="entry name" value="Ankyrin_rpt"/>
</dbReference>
<evidence type="ECO:0000256" key="5">
    <source>
        <dbReference type="ARBA" id="ARBA00022536"/>
    </source>
</evidence>
<dbReference type="PRINTS" id="PR01452">
    <property type="entry name" value="LNOTCHREPEAT"/>
</dbReference>
<keyword evidence="14" id="KW-0472">Membrane</keyword>
<feature type="disulfide bond" evidence="21">
    <location>
        <begin position="455"/>
        <end position="464"/>
    </location>
</feature>
<evidence type="ECO:0000256" key="21">
    <source>
        <dbReference type="PROSITE-ProRule" id="PRU00076"/>
    </source>
</evidence>
<keyword evidence="26" id="KW-1185">Reference proteome</keyword>